<keyword evidence="2" id="KW-1185">Reference proteome</keyword>
<evidence type="ECO:0000313" key="1">
    <source>
        <dbReference type="EMBL" id="GIQ69975.1"/>
    </source>
</evidence>
<dbReference type="Gene3D" id="1.20.58.380">
    <property type="entry name" value="Flagellar protein flit"/>
    <property type="match status" value="1"/>
</dbReference>
<gene>
    <name evidence="1" type="ORF">XYCOK13_27990</name>
</gene>
<evidence type="ECO:0008006" key="3">
    <source>
        <dbReference type="Google" id="ProtNLM"/>
    </source>
</evidence>
<dbReference type="EMBL" id="BOVK01000038">
    <property type="protein sequence ID" value="GIQ69975.1"/>
    <property type="molecule type" value="Genomic_DNA"/>
</dbReference>
<evidence type="ECO:0000313" key="2">
    <source>
        <dbReference type="Proteomes" id="UP000677918"/>
    </source>
</evidence>
<dbReference type="RefSeq" id="WP_213412763.1">
    <property type="nucleotide sequence ID" value="NZ_BOVK01000038.1"/>
</dbReference>
<sequence>MAQASEHLDLYERLLLVSGQLLEWAEATEWDDQVLAKGSALQREWNELQEMIRAKEEKLGIQLSQLPYADELRPIAERIAKMQEVTASVLQERMSMLGKSMKGLQQTKTVLNAYAEPEEAVHTAYFFDEKK</sequence>
<organism evidence="1 2">
    <name type="scientific">Xylanibacillus composti</name>
    <dbReference type="NCBI Taxonomy" id="1572762"/>
    <lineage>
        <taxon>Bacteria</taxon>
        <taxon>Bacillati</taxon>
        <taxon>Bacillota</taxon>
        <taxon>Bacilli</taxon>
        <taxon>Bacillales</taxon>
        <taxon>Paenibacillaceae</taxon>
        <taxon>Xylanibacillus</taxon>
    </lineage>
</organism>
<dbReference type="Proteomes" id="UP000677918">
    <property type="component" value="Unassembled WGS sequence"/>
</dbReference>
<reference evidence="1" key="1">
    <citation type="submission" date="2021-04" db="EMBL/GenBank/DDBJ databases">
        <title>Draft genome sequence of Xylanibacillus composti strain K13.</title>
        <authorList>
            <person name="Uke A."/>
            <person name="Chhe C."/>
            <person name="Baramee S."/>
            <person name="Kosugi A."/>
        </authorList>
    </citation>
    <scope>NUCLEOTIDE SEQUENCE</scope>
    <source>
        <strain evidence="1">K13</strain>
    </source>
</reference>
<proteinExistence type="predicted"/>
<dbReference type="AlphaFoldDB" id="A0A8J4M2K8"/>
<accession>A0A8J4M2K8</accession>
<comment type="caution">
    <text evidence="1">The sequence shown here is derived from an EMBL/GenBank/DDBJ whole genome shotgun (WGS) entry which is preliminary data.</text>
</comment>
<name>A0A8J4M2K8_9BACL</name>
<protein>
    <recommendedName>
        <fullName evidence="3">Flagellar protein FliT</fullName>
    </recommendedName>
</protein>